<evidence type="ECO:0000256" key="13">
    <source>
        <dbReference type="ARBA" id="ARBA00023237"/>
    </source>
</evidence>
<sequence length="815" mass="90606">MKQIVGLCSICLTRFILNKVKRLLSFNLIVVLSFCFMHLAHAQIKGTVRNQSNEPAAGISLWIKGTRIGGKTNSAGGYEIQGVKAGEHTLILSAVGIQKQERLIHFDGNELIEDFVVQATNEQLQEVVISSQKKQYKVDTTSTSLRLNEPLLEIPQNIQVVTNKVLADQQIVSMSDGLIRNVSGAVRLEHWGDLYANINMRGSQIQAFRNGFNVVGSYWGPLTEDMSFVDHIEFVKGPAGFMLANGDPSGLYNVVTKKPTGITKGEASFTVGSFDLLRGTLDLDGKLSKDGKLLYRLNVMGQNKASHRPYEYNDRYSIAPVISYQVDEQTKLTAEYTLQHVRMTEVGSYYVFGPEAGGYATLPVDFTMTNPGIPPTNIDDHSLFLTLEHKFNDHWRLTAQGSYFFYDQVGYSSWPSKVNADRTLIRNVGIWDAQGRMGLGQVFVNGDVQTGSVRHRILAGIDMGKKTYIADWGQSHDLDRDSATLYFDPLNPSYGIPTNGLPNFDRSTDLEARALAAGGLQGQRYTGLYFQDELGFFENKLRLTLAGRYTYVRQYYGESADEAKRFTPRLGLSYSIHPSASVYAVYDQAFVPQSASGTIENGGKLKPITGNNTEFGIKNEWFDGNLSTTLSVYRILKNNELTTGPNSTPTNPTSIVLGQKKAQGFEFDARGSIGANLSVVANYAYTDSKVNKVTPGVTSVTVGQVMPGFAKHVINGWLNYKLPVKALNGVGVSMGYTGLLNRATDNWGEGQLRLPDYHKVDGGIFWEGRKMRITANAFNIFDKYLFSGSYYNWLSSYYWQTEAPRNYRLTVTYSF</sequence>
<dbReference type="InterPro" id="IPR010105">
    <property type="entry name" value="TonB_sidphr_rcpt"/>
</dbReference>
<dbReference type="KEGG" id="shg:Sph21_1184"/>
<evidence type="ECO:0000256" key="3">
    <source>
        <dbReference type="ARBA" id="ARBA00022448"/>
    </source>
</evidence>
<dbReference type="GO" id="GO:0038023">
    <property type="term" value="F:signaling receptor activity"/>
    <property type="evidence" value="ECO:0007669"/>
    <property type="project" value="InterPro"/>
</dbReference>
<organism evidence="18">
    <name type="scientific">Sphingobacterium sp. (strain 21)</name>
    <dbReference type="NCBI Taxonomy" id="743722"/>
    <lineage>
        <taxon>Bacteria</taxon>
        <taxon>Pseudomonadati</taxon>
        <taxon>Bacteroidota</taxon>
        <taxon>Sphingobacteriia</taxon>
        <taxon>Sphingobacteriales</taxon>
        <taxon>Sphingobacteriaceae</taxon>
        <taxon>Sphingobacterium</taxon>
    </lineage>
</organism>
<dbReference type="CDD" id="cd01347">
    <property type="entry name" value="ligand_gated_channel"/>
    <property type="match status" value="1"/>
</dbReference>
<dbReference type="Pfam" id="PF00593">
    <property type="entry name" value="TonB_dep_Rec_b-barrel"/>
    <property type="match status" value="1"/>
</dbReference>
<dbReference type="InterPro" id="IPR010917">
    <property type="entry name" value="TonB_rcpt_CS"/>
</dbReference>
<dbReference type="SUPFAM" id="SSF56935">
    <property type="entry name" value="Porins"/>
    <property type="match status" value="1"/>
</dbReference>
<evidence type="ECO:0000259" key="16">
    <source>
        <dbReference type="Pfam" id="PF00593"/>
    </source>
</evidence>
<keyword evidence="7" id="KW-0732">Signal</keyword>
<dbReference type="NCBIfam" id="TIGR01783">
    <property type="entry name" value="TonB-siderophor"/>
    <property type="match status" value="1"/>
</dbReference>
<dbReference type="Gene3D" id="2.170.130.10">
    <property type="entry name" value="TonB-dependent receptor, plug domain"/>
    <property type="match status" value="1"/>
</dbReference>
<dbReference type="PANTHER" id="PTHR32552">
    <property type="entry name" value="FERRICHROME IRON RECEPTOR-RELATED"/>
    <property type="match status" value="1"/>
</dbReference>
<dbReference type="GO" id="GO:0015891">
    <property type="term" value="P:siderophore transport"/>
    <property type="evidence" value="ECO:0007669"/>
    <property type="project" value="InterPro"/>
</dbReference>
<dbReference type="AlphaFoldDB" id="F4CDL8"/>
<dbReference type="PROSITE" id="PS01156">
    <property type="entry name" value="TONB_DEPENDENT_REC_2"/>
    <property type="match status" value="1"/>
</dbReference>
<keyword evidence="5" id="KW-0410">Iron transport</keyword>
<dbReference type="InterPro" id="IPR008969">
    <property type="entry name" value="CarboxyPept-like_regulatory"/>
</dbReference>
<evidence type="ECO:0000259" key="17">
    <source>
        <dbReference type="Pfam" id="PF07715"/>
    </source>
</evidence>
<dbReference type="InterPro" id="IPR039426">
    <property type="entry name" value="TonB-dep_rcpt-like"/>
</dbReference>
<feature type="domain" description="TonB-dependent receptor-like beta-barrel" evidence="16">
    <location>
        <begin position="354"/>
        <end position="780"/>
    </location>
</feature>
<comment type="subcellular location">
    <subcellularLocation>
        <location evidence="1 14">Cell outer membrane</location>
        <topology evidence="1 14">Multi-pass membrane protein</topology>
    </subcellularLocation>
</comment>
<keyword evidence="8" id="KW-0408">Iron</keyword>
<keyword evidence="13 14" id="KW-0998">Cell outer membrane</keyword>
<keyword evidence="11 14" id="KW-0472">Membrane</keyword>
<evidence type="ECO:0000256" key="9">
    <source>
        <dbReference type="ARBA" id="ARBA00023065"/>
    </source>
</evidence>
<dbReference type="Pfam" id="PF13715">
    <property type="entry name" value="CarbopepD_reg_2"/>
    <property type="match status" value="1"/>
</dbReference>
<keyword evidence="6 14" id="KW-0812">Transmembrane</keyword>
<evidence type="ECO:0000256" key="7">
    <source>
        <dbReference type="ARBA" id="ARBA00022729"/>
    </source>
</evidence>
<dbReference type="PATRIC" id="fig|743722.3.peg.1268"/>
<evidence type="ECO:0000256" key="14">
    <source>
        <dbReference type="PROSITE-ProRule" id="PRU01360"/>
    </source>
</evidence>
<dbReference type="Pfam" id="PF07715">
    <property type="entry name" value="Plug"/>
    <property type="match status" value="1"/>
</dbReference>
<evidence type="ECO:0000256" key="5">
    <source>
        <dbReference type="ARBA" id="ARBA00022496"/>
    </source>
</evidence>
<dbReference type="eggNOG" id="COG4773">
    <property type="taxonomic scope" value="Bacteria"/>
</dbReference>
<keyword evidence="12 18" id="KW-0675">Receptor</keyword>
<dbReference type="PANTHER" id="PTHR32552:SF68">
    <property type="entry name" value="FERRICHROME OUTER MEMBRANE TRANSPORTER_PHAGE RECEPTOR"/>
    <property type="match status" value="1"/>
</dbReference>
<dbReference type="InterPro" id="IPR000531">
    <property type="entry name" value="Beta-barrel_TonB"/>
</dbReference>
<keyword evidence="3 14" id="KW-0813">Transport</keyword>
<comment type="similarity">
    <text evidence="2 14 15">Belongs to the TonB-dependent receptor family.</text>
</comment>
<dbReference type="InterPro" id="IPR037066">
    <property type="entry name" value="Plug_dom_sf"/>
</dbReference>
<dbReference type="InterPro" id="IPR036942">
    <property type="entry name" value="Beta-barrel_TonB_sf"/>
</dbReference>
<accession>F4CDL8</accession>
<dbReference type="STRING" id="743722.Sph21_1184"/>
<dbReference type="HOGENOM" id="CLU_008287_9_4_10"/>
<feature type="domain" description="TonB-dependent receptor plug" evidence="17">
    <location>
        <begin position="151"/>
        <end position="250"/>
    </location>
</feature>
<evidence type="ECO:0000256" key="12">
    <source>
        <dbReference type="ARBA" id="ARBA00023170"/>
    </source>
</evidence>
<evidence type="ECO:0000256" key="11">
    <source>
        <dbReference type="ARBA" id="ARBA00023136"/>
    </source>
</evidence>
<evidence type="ECO:0000256" key="10">
    <source>
        <dbReference type="ARBA" id="ARBA00023077"/>
    </source>
</evidence>
<dbReference type="GO" id="GO:0015344">
    <property type="term" value="F:siderophore uptake transmembrane transporter activity"/>
    <property type="evidence" value="ECO:0007669"/>
    <property type="project" value="TreeGrafter"/>
</dbReference>
<evidence type="ECO:0000256" key="1">
    <source>
        <dbReference type="ARBA" id="ARBA00004571"/>
    </source>
</evidence>
<evidence type="ECO:0000256" key="6">
    <source>
        <dbReference type="ARBA" id="ARBA00022692"/>
    </source>
</evidence>
<keyword evidence="9" id="KW-0406">Ion transport</keyword>
<reference evidence="18" key="1">
    <citation type="submission" date="2011-03" db="EMBL/GenBank/DDBJ databases">
        <title>Complete sequence of Sphingobacterium sp. 21.</title>
        <authorList>
            <consortium name="US DOE Joint Genome Institute"/>
            <person name="Lucas S."/>
            <person name="Copeland A."/>
            <person name="Lapidus A."/>
            <person name="Cheng J.-F."/>
            <person name="Goodwin L."/>
            <person name="Pitluck S."/>
            <person name="Davenport K."/>
            <person name="Detter J.C."/>
            <person name="Han C."/>
            <person name="Tapia R."/>
            <person name="Land M."/>
            <person name="Hauser L."/>
            <person name="Kyrpides N."/>
            <person name="Ivanova N."/>
            <person name="Ovchinnikova G."/>
            <person name="Pagani I."/>
            <person name="Siebers A.K."/>
            <person name="Allgaier M."/>
            <person name="Thelen M.P."/>
            <person name="Hugenholtz P."/>
            <person name="Woyke T."/>
        </authorList>
    </citation>
    <scope>NUCLEOTIDE SEQUENCE</scope>
    <source>
        <strain evidence="18">21</strain>
    </source>
</reference>
<dbReference type="PROSITE" id="PS52016">
    <property type="entry name" value="TONB_DEPENDENT_REC_3"/>
    <property type="match status" value="1"/>
</dbReference>
<dbReference type="Gene3D" id="2.40.170.20">
    <property type="entry name" value="TonB-dependent receptor, beta-barrel domain"/>
    <property type="match status" value="1"/>
</dbReference>
<gene>
    <name evidence="18" type="ordered locus">Sph21_1184</name>
</gene>
<dbReference type="GO" id="GO:0009279">
    <property type="term" value="C:cell outer membrane"/>
    <property type="evidence" value="ECO:0007669"/>
    <property type="project" value="UniProtKB-SubCell"/>
</dbReference>
<evidence type="ECO:0000313" key="18">
    <source>
        <dbReference type="EMBL" id="ADZ77753.1"/>
    </source>
</evidence>
<keyword evidence="10 15" id="KW-0798">TonB box</keyword>
<dbReference type="InterPro" id="IPR012910">
    <property type="entry name" value="Plug_dom"/>
</dbReference>
<evidence type="ECO:0000256" key="8">
    <source>
        <dbReference type="ARBA" id="ARBA00023004"/>
    </source>
</evidence>
<dbReference type="EMBL" id="CP002584">
    <property type="protein sequence ID" value="ADZ77753.1"/>
    <property type="molecule type" value="Genomic_DNA"/>
</dbReference>
<evidence type="ECO:0000256" key="4">
    <source>
        <dbReference type="ARBA" id="ARBA00022452"/>
    </source>
</evidence>
<name>F4CDL8_SPHS2</name>
<evidence type="ECO:0000256" key="2">
    <source>
        <dbReference type="ARBA" id="ARBA00009810"/>
    </source>
</evidence>
<proteinExistence type="inferred from homology"/>
<dbReference type="SUPFAM" id="SSF49464">
    <property type="entry name" value="Carboxypeptidase regulatory domain-like"/>
    <property type="match status" value="1"/>
</dbReference>
<protein>
    <submittedName>
        <fullName evidence="18">TonB-dependent siderophore receptor</fullName>
    </submittedName>
</protein>
<evidence type="ECO:0000256" key="15">
    <source>
        <dbReference type="RuleBase" id="RU003357"/>
    </source>
</evidence>
<keyword evidence="4 14" id="KW-1134">Transmembrane beta strand</keyword>
<dbReference type="Gene3D" id="2.60.40.1120">
    <property type="entry name" value="Carboxypeptidase-like, regulatory domain"/>
    <property type="match status" value="1"/>
</dbReference>